<keyword evidence="2" id="KW-1185">Reference proteome</keyword>
<gene>
    <name evidence="1" type="ORF">HDA45_008284</name>
</gene>
<accession>A0A841BFS4</accession>
<sequence length="45" mass="4825">MSRRLRFEAAELGNLTTAYSSISRVGVQQPALGQDKHPNPGRSGA</sequence>
<protein>
    <submittedName>
        <fullName evidence="1">Uncharacterized protein</fullName>
    </submittedName>
</protein>
<reference evidence="1 2" key="1">
    <citation type="submission" date="2020-08" db="EMBL/GenBank/DDBJ databases">
        <title>Sequencing the genomes of 1000 actinobacteria strains.</title>
        <authorList>
            <person name="Klenk H.-P."/>
        </authorList>
    </citation>
    <scope>NUCLEOTIDE SEQUENCE [LARGE SCALE GENOMIC DNA]</scope>
    <source>
        <strain evidence="1 2">DSM 45272</strain>
    </source>
</reference>
<evidence type="ECO:0000313" key="1">
    <source>
        <dbReference type="EMBL" id="MBB5858197.1"/>
    </source>
</evidence>
<organism evidence="1 2">
    <name type="scientific">Amycolatopsis umgeniensis</name>
    <dbReference type="NCBI Taxonomy" id="336628"/>
    <lineage>
        <taxon>Bacteria</taxon>
        <taxon>Bacillati</taxon>
        <taxon>Actinomycetota</taxon>
        <taxon>Actinomycetes</taxon>
        <taxon>Pseudonocardiales</taxon>
        <taxon>Pseudonocardiaceae</taxon>
        <taxon>Amycolatopsis</taxon>
    </lineage>
</organism>
<dbReference type="EMBL" id="JACHMX010000001">
    <property type="protein sequence ID" value="MBB5858197.1"/>
    <property type="molecule type" value="Genomic_DNA"/>
</dbReference>
<proteinExistence type="predicted"/>
<dbReference type="RefSeq" id="WP_184904930.1">
    <property type="nucleotide sequence ID" value="NZ_JACHMX010000001.1"/>
</dbReference>
<dbReference type="AlphaFoldDB" id="A0A841BFS4"/>
<comment type="caution">
    <text evidence="1">The sequence shown here is derived from an EMBL/GenBank/DDBJ whole genome shotgun (WGS) entry which is preliminary data.</text>
</comment>
<dbReference type="Proteomes" id="UP000580861">
    <property type="component" value="Unassembled WGS sequence"/>
</dbReference>
<name>A0A841BFS4_9PSEU</name>
<evidence type="ECO:0000313" key="2">
    <source>
        <dbReference type="Proteomes" id="UP000580861"/>
    </source>
</evidence>